<evidence type="ECO:0000259" key="1">
    <source>
        <dbReference type="Pfam" id="PF13417"/>
    </source>
</evidence>
<gene>
    <name evidence="2" type="ORF">DYB35_003409</name>
    <name evidence="3" type="ORF">DYB37_002377</name>
</gene>
<sequence>MTLPLDTRKYILVSIPASNYVQKARWGLRLAKIDFTEEMHAPAFHRFSTRPKGGSSVPLLYCPETKLSLTDSDPILSFCGQHVPSLYPHEHVKALELKYDTDFGPHARRYAYGFIFAKKGSTFKHIIVDSLQGTMESYVVSCVLPMLQIMLTKAFNVTDAGVERSWAKIDHVFNEASAILGDAPLGSTYLAGPSFTAADISFCSHASLLLGPPQNPFLHPHFQPDDMPLAFRARYEHLRASKAGQFVLYCFEHHYPSSDDL</sequence>
<dbReference type="InterPro" id="IPR004045">
    <property type="entry name" value="Glutathione_S-Trfase_N"/>
</dbReference>
<accession>A0A3R6XFY1</accession>
<dbReference type="EMBL" id="QUTH01004962">
    <property type="protein sequence ID" value="RHZ11438.1"/>
    <property type="molecule type" value="Genomic_DNA"/>
</dbReference>
<reference evidence="4 5" key="1">
    <citation type="submission" date="2018-08" db="EMBL/GenBank/DDBJ databases">
        <title>Aphanomyces genome sequencing and annotation.</title>
        <authorList>
            <person name="Minardi D."/>
            <person name="Oidtmann B."/>
            <person name="Van Der Giezen M."/>
            <person name="Studholme D.J."/>
        </authorList>
    </citation>
    <scope>NUCLEOTIDE SEQUENCE [LARGE SCALE GENOMIC DNA]</scope>
    <source>
        <strain evidence="3 4">Da</strain>
        <strain evidence="2 5">Sv</strain>
    </source>
</reference>
<evidence type="ECO:0000313" key="3">
    <source>
        <dbReference type="EMBL" id="RHZ11438.1"/>
    </source>
</evidence>
<protein>
    <recommendedName>
        <fullName evidence="1">GST N-terminal domain-containing protein</fullName>
    </recommendedName>
</protein>
<proteinExistence type="predicted"/>
<evidence type="ECO:0000313" key="4">
    <source>
        <dbReference type="Proteomes" id="UP000285430"/>
    </source>
</evidence>
<dbReference type="SUPFAM" id="SSF52833">
    <property type="entry name" value="Thioredoxin-like"/>
    <property type="match status" value="1"/>
</dbReference>
<feature type="domain" description="GST N-terminal" evidence="1">
    <location>
        <begin position="12"/>
        <end position="77"/>
    </location>
</feature>
<comment type="caution">
    <text evidence="2">The sequence shown here is derived from an EMBL/GenBank/DDBJ whole genome shotgun (WGS) entry which is preliminary data.</text>
</comment>
<name>A0A3R6XFY1_APHAT</name>
<dbReference type="SUPFAM" id="SSF47616">
    <property type="entry name" value="GST C-terminal domain-like"/>
    <property type="match status" value="1"/>
</dbReference>
<dbReference type="EMBL" id="QUTG01001582">
    <property type="protein sequence ID" value="RHY99241.1"/>
    <property type="molecule type" value="Genomic_DNA"/>
</dbReference>
<dbReference type="InterPro" id="IPR036249">
    <property type="entry name" value="Thioredoxin-like_sf"/>
</dbReference>
<dbReference type="Pfam" id="PF13417">
    <property type="entry name" value="GST_N_3"/>
    <property type="match status" value="1"/>
</dbReference>
<dbReference type="Proteomes" id="UP000285712">
    <property type="component" value="Unassembled WGS sequence"/>
</dbReference>
<organism evidence="2 5">
    <name type="scientific">Aphanomyces astaci</name>
    <name type="common">Crayfish plague agent</name>
    <dbReference type="NCBI Taxonomy" id="112090"/>
    <lineage>
        <taxon>Eukaryota</taxon>
        <taxon>Sar</taxon>
        <taxon>Stramenopiles</taxon>
        <taxon>Oomycota</taxon>
        <taxon>Saprolegniomycetes</taxon>
        <taxon>Saprolegniales</taxon>
        <taxon>Verrucalvaceae</taxon>
        <taxon>Aphanomyces</taxon>
    </lineage>
</organism>
<dbReference type="AlphaFoldDB" id="A0A3R6XFY1"/>
<evidence type="ECO:0000313" key="2">
    <source>
        <dbReference type="EMBL" id="RHY99241.1"/>
    </source>
</evidence>
<dbReference type="CDD" id="cd00299">
    <property type="entry name" value="GST_C_family"/>
    <property type="match status" value="1"/>
</dbReference>
<evidence type="ECO:0000313" key="5">
    <source>
        <dbReference type="Proteomes" id="UP000285712"/>
    </source>
</evidence>
<dbReference type="Proteomes" id="UP000285430">
    <property type="component" value="Unassembled WGS sequence"/>
</dbReference>
<dbReference type="InterPro" id="IPR036282">
    <property type="entry name" value="Glutathione-S-Trfase_C_sf"/>
</dbReference>
<dbReference type="VEuPathDB" id="FungiDB:H257_03981"/>